<dbReference type="Gene3D" id="1.10.1300.10">
    <property type="entry name" value="3'5'-cyclic nucleotide phosphodiesterase, catalytic domain"/>
    <property type="match status" value="1"/>
</dbReference>
<feature type="domain" description="PDEase" evidence="4">
    <location>
        <begin position="1"/>
        <end position="216"/>
    </location>
</feature>
<dbReference type="AlphaFoldDB" id="A0A7R8X589"/>
<evidence type="ECO:0000256" key="3">
    <source>
        <dbReference type="PIRSR" id="PIRSR623088-3"/>
    </source>
</evidence>
<dbReference type="PANTHER" id="PTHR11347">
    <property type="entry name" value="CYCLIC NUCLEOTIDE PHOSPHODIESTERASE"/>
    <property type="match status" value="1"/>
</dbReference>
<name>A0A7R8X589_9CRUS</name>
<dbReference type="Pfam" id="PF00233">
    <property type="entry name" value="PDEase_I"/>
    <property type="match status" value="1"/>
</dbReference>
<feature type="binding site" evidence="3">
    <location>
        <position position="9"/>
    </location>
    <ligand>
        <name>Zn(2+)</name>
        <dbReference type="ChEBI" id="CHEBI:29105"/>
        <label>1</label>
    </ligand>
</feature>
<dbReference type="EMBL" id="CAJPEV010000550">
    <property type="protein sequence ID" value="CAG0886388.1"/>
    <property type="molecule type" value="Genomic_DNA"/>
</dbReference>
<dbReference type="InterPro" id="IPR023088">
    <property type="entry name" value="PDEase"/>
</dbReference>
<keyword evidence="2" id="KW-0378">Hydrolase</keyword>
<evidence type="ECO:0000313" key="5">
    <source>
        <dbReference type="EMBL" id="CAD7244051.1"/>
    </source>
</evidence>
<feature type="binding site" evidence="3">
    <location>
        <position position="120"/>
    </location>
    <ligand>
        <name>Zn(2+)</name>
        <dbReference type="ChEBI" id="CHEBI:29105"/>
        <label>1</label>
    </ligand>
</feature>
<evidence type="ECO:0000313" key="6">
    <source>
        <dbReference type="Proteomes" id="UP000677054"/>
    </source>
</evidence>
<dbReference type="GO" id="GO:0046872">
    <property type="term" value="F:metal ion binding"/>
    <property type="evidence" value="ECO:0007669"/>
    <property type="project" value="UniProtKB-KW"/>
</dbReference>
<dbReference type="GO" id="GO:0004114">
    <property type="term" value="F:3',5'-cyclic-nucleotide phosphodiesterase activity"/>
    <property type="evidence" value="ECO:0007669"/>
    <property type="project" value="InterPro"/>
</dbReference>
<proteinExistence type="predicted"/>
<accession>A0A7R8X589</accession>
<keyword evidence="6" id="KW-1185">Reference proteome</keyword>
<evidence type="ECO:0000256" key="2">
    <source>
        <dbReference type="ARBA" id="ARBA00022801"/>
    </source>
</evidence>
<keyword evidence="1 3" id="KW-0479">Metal-binding</keyword>
<dbReference type="EMBL" id="LR900067">
    <property type="protein sequence ID" value="CAD7244051.1"/>
    <property type="molecule type" value="Genomic_DNA"/>
</dbReference>
<dbReference type="InterPro" id="IPR023174">
    <property type="entry name" value="PDEase_CS"/>
</dbReference>
<dbReference type="PRINTS" id="PR00387">
    <property type="entry name" value="PDIESTERASE1"/>
</dbReference>
<dbReference type="PROSITE" id="PS51845">
    <property type="entry name" value="PDEASE_I_2"/>
    <property type="match status" value="1"/>
</dbReference>
<protein>
    <recommendedName>
        <fullName evidence="4">PDEase domain-containing protein</fullName>
    </recommendedName>
</protein>
<dbReference type="Proteomes" id="UP000677054">
    <property type="component" value="Unassembled WGS sequence"/>
</dbReference>
<dbReference type="InterPro" id="IPR036971">
    <property type="entry name" value="PDEase_catalytic_dom_sf"/>
</dbReference>
<reference evidence="5" key="1">
    <citation type="submission" date="2020-11" db="EMBL/GenBank/DDBJ databases">
        <authorList>
            <person name="Tran Van P."/>
        </authorList>
    </citation>
    <scope>NUCLEOTIDE SEQUENCE</scope>
</reference>
<dbReference type="GO" id="GO:0007165">
    <property type="term" value="P:signal transduction"/>
    <property type="evidence" value="ECO:0007669"/>
    <property type="project" value="InterPro"/>
</dbReference>
<evidence type="ECO:0000259" key="4">
    <source>
        <dbReference type="PROSITE" id="PS51845"/>
    </source>
</evidence>
<dbReference type="OrthoDB" id="6374321at2759"/>
<dbReference type="SUPFAM" id="SSF109604">
    <property type="entry name" value="HD-domain/PDEase-like"/>
    <property type="match status" value="1"/>
</dbReference>
<organism evidence="5">
    <name type="scientific">Darwinula stevensoni</name>
    <dbReference type="NCBI Taxonomy" id="69355"/>
    <lineage>
        <taxon>Eukaryota</taxon>
        <taxon>Metazoa</taxon>
        <taxon>Ecdysozoa</taxon>
        <taxon>Arthropoda</taxon>
        <taxon>Crustacea</taxon>
        <taxon>Oligostraca</taxon>
        <taxon>Ostracoda</taxon>
        <taxon>Podocopa</taxon>
        <taxon>Podocopida</taxon>
        <taxon>Darwinulocopina</taxon>
        <taxon>Darwinuloidea</taxon>
        <taxon>Darwinulidae</taxon>
        <taxon>Darwinula</taxon>
    </lineage>
</organism>
<feature type="binding site" evidence="3">
    <location>
        <position position="9"/>
    </location>
    <ligand>
        <name>Zn(2+)</name>
        <dbReference type="ChEBI" id="CHEBI:29105"/>
        <label>2</label>
    </ligand>
</feature>
<evidence type="ECO:0000256" key="1">
    <source>
        <dbReference type="ARBA" id="ARBA00022723"/>
    </source>
</evidence>
<dbReference type="InterPro" id="IPR002073">
    <property type="entry name" value="PDEase_catalytic_dom"/>
</dbReference>
<feature type="binding site" evidence="3">
    <location>
        <position position="8"/>
    </location>
    <ligand>
        <name>Zn(2+)</name>
        <dbReference type="ChEBI" id="CHEBI:29105"/>
        <label>1</label>
    </ligand>
</feature>
<dbReference type="PROSITE" id="PS00126">
    <property type="entry name" value="PDEASE_I_1"/>
    <property type="match status" value="1"/>
</dbReference>
<sequence length="223" mass="25390">MIVSCICHDLDHRGTNNAFQAKSGSPLAMLYGTKNTMEQHHFNQAVMILNCGDQNILSDLGSEEFSRLLSVMKHCILATDLYNYFQWRPKFLEMSSDARTDWRKEENRRLLQAMLMTGCDLAASTKPWPIQYKVAQLVTTEFFDQGDKEKRELNLTPSAQMDRNRIHELPSMQSKWIEEACLPLYAALSVLDPALEPMRAGAEDNLARWKGLSRTGGCIQSDL</sequence>
<gene>
    <name evidence="5" type="ORF">DSTB1V02_LOCUS3956</name>
</gene>